<dbReference type="InterPro" id="IPR008284">
    <property type="entry name" value="MoCF_biosynth_CS"/>
</dbReference>
<dbReference type="InterPro" id="IPR005111">
    <property type="entry name" value="MoeA_C_domain_IV"/>
</dbReference>
<dbReference type="InterPro" id="IPR036688">
    <property type="entry name" value="MoeA_C_domain_IV_sf"/>
</dbReference>
<dbReference type="Pfam" id="PF03453">
    <property type="entry name" value="MoeA_N"/>
    <property type="match status" value="1"/>
</dbReference>
<gene>
    <name evidence="8" type="ORF">JDW22_10990</name>
</gene>
<dbReference type="Gene3D" id="2.40.340.10">
    <property type="entry name" value="MoeA, C-terminal, domain IV"/>
    <property type="match status" value="1"/>
</dbReference>
<evidence type="ECO:0000256" key="3">
    <source>
        <dbReference type="ARBA" id="ARBA00010763"/>
    </source>
</evidence>
<dbReference type="SMART" id="SM00852">
    <property type="entry name" value="MoCF_biosynth"/>
    <property type="match status" value="1"/>
</dbReference>
<dbReference type="Gene3D" id="2.170.190.11">
    <property type="entry name" value="Molybdopterin biosynthesis moea protein, domain 3"/>
    <property type="match status" value="1"/>
</dbReference>
<evidence type="ECO:0000313" key="8">
    <source>
        <dbReference type="EMBL" id="MBK0397089.1"/>
    </source>
</evidence>
<keyword evidence="4 6" id="KW-0501">Molybdenum cofactor biosynthesis</keyword>
<keyword evidence="6" id="KW-0808">Transferase</keyword>
<sequence>MPLTPIAELQTIIQTHIANRPLALDSQTLPLAQAAGRVLAQDIVAPLAIPGSNVSAMDGYALPQAAPAQSSLKIVGESAAGSPFAGSLKMGECIRIMTGATVPACCRTVIIQENVIRDGDHIVLQQDAPDAANIRYAGEEIQAGQILFAAGRILRHADIMVLAAQGIGSVAVQRKLRIGILSTGNELVEAGNPIAAHQIYDSNRPMLHSKLRDCPVEIIDLGKLPDNLDATVQKLHQAAEQSDVVITSGGVSVGDYDYLRQAVAQVGTIHHYKVAMKPGKPFVFGQLGSAWYFGLPGNPVSGYVGFDLFIRAALWQIAGATPIPQPLRFQAALTRNVKKAAGRADIQRAIISQNSDGTWQATPTGKQDSHRILGVSQANAYMILPQERGDLAAGEMVTVQPLHEAFL</sequence>
<dbReference type="EC" id="2.10.1.1" evidence="6"/>
<dbReference type="Pfam" id="PF00994">
    <property type="entry name" value="MoCF_biosynth"/>
    <property type="match status" value="1"/>
</dbReference>
<organism evidence="8 9">
    <name type="scientific">Kingella bonacorsii</name>
    <dbReference type="NCBI Taxonomy" id="2796361"/>
    <lineage>
        <taxon>Bacteria</taxon>
        <taxon>Pseudomonadati</taxon>
        <taxon>Pseudomonadota</taxon>
        <taxon>Betaproteobacteria</taxon>
        <taxon>Neisseriales</taxon>
        <taxon>Neisseriaceae</taxon>
        <taxon>Kingella</taxon>
    </lineage>
</organism>
<dbReference type="EMBL" id="JAEHNZ010000004">
    <property type="protein sequence ID" value="MBK0397089.1"/>
    <property type="molecule type" value="Genomic_DNA"/>
</dbReference>
<comment type="caution">
    <text evidence="8">The sequence shown here is derived from an EMBL/GenBank/DDBJ whole genome shotgun (WGS) entry which is preliminary data.</text>
</comment>
<comment type="catalytic activity">
    <reaction evidence="5">
        <text>adenylyl-molybdopterin + molybdate = Mo-molybdopterin + AMP + H(+)</text>
        <dbReference type="Rhea" id="RHEA:35047"/>
        <dbReference type="ChEBI" id="CHEBI:15378"/>
        <dbReference type="ChEBI" id="CHEBI:36264"/>
        <dbReference type="ChEBI" id="CHEBI:62727"/>
        <dbReference type="ChEBI" id="CHEBI:71302"/>
        <dbReference type="ChEBI" id="CHEBI:456215"/>
        <dbReference type="EC" id="2.10.1.1"/>
    </reaction>
</comment>
<dbReference type="InterPro" id="IPR038987">
    <property type="entry name" value="MoeA-like"/>
</dbReference>
<dbReference type="InterPro" id="IPR036135">
    <property type="entry name" value="MoeA_linker/N_sf"/>
</dbReference>
<evidence type="ECO:0000256" key="2">
    <source>
        <dbReference type="ARBA" id="ARBA00005046"/>
    </source>
</evidence>
<dbReference type="NCBIfam" id="TIGR00177">
    <property type="entry name" value="molyb_syn"/>
    <property type="match status" value="1"/>
</dbReference>
<reference evidence="8 9" key="1">
    <citation type="journal article" date="2021" name="Pathogens">
        <title>Isolation and Characterization of Kingella bonacorsii sp. nov., A Novel Kingella Species Detected in a Stable Periodontitis Subject.</title>
        <authorList>
            <person name="Antezack A."/>
            <person name="Boxberger M."/>
            <person name="Rolland C."/>
            <person name="Monnet-Corti V."/>
            <person name="La Scola B."/>
        </authorList>
    </citation>
    <scope>NUCLEOTIDE SEQUENCE [LARGE SCALE GENOMIC DNA]</scope>
    <source>
        <strain evidence="8 9">Marseille-Q4569</strain>
    </source>
</reference>
<name>A0ABS1BV01_9NEIS</name>
<dbReference type="PROSITE" id="PS01079">
    <property type="entry name" value="MOCF_BIOSYNTHESIS_2"/>
    <property type="match status" value="1"/>
</dbReference>
<dbReference type="Pfam" id="PF03454">
    <property type="entry name" value="MoeA_C"/>
    <property type="match status" value="1"/>
</dbReference>
<proteinExistence type="inferred from homology"/>
<dbReference type="SUPFAM" id="SSF63867">
    <property type="entry name" value="MoeA C-terminal domain-like"/>
    <property type="match status" value="1"/>
</dbReference>
<accession>A0ABS1BV01</accession>
<evidence type="ECO:0000256" key="5">
    <source>
        <dbReference type="ARBA" id="ARBA00047317"/>
    </source>
</evidence>
<evidence type="ECO:0000256" key="4">
    <source>
        <dbReference type="ARBA" id="ARBA00023150"/>
    </source>
</evidence>
<dbReference type="SUPFAM" id="SSF63882">
    <property type="entry name" value="MoeA N-terminal region -like"/>
    <property type="match status" value="1"/>
</dbReference>
<dbReference type="PANTHER" id="PTHR10192">
    <property type="entry name" value="MOLYBDOPTERIN BIOSYNTHESIS PROTEIN"/>
    <property type="match status" value="1"/>
</dbReference>
<comment type="similarity">
    <text evidence="3 6">Belongs to the MoeA family.</text>
</comment>
<dbReference type="Gene3D" id="3.40.980.10">
    <property type="entry name" value="MoaB/Mog-like domain"/>
    <property type="match status" value="1"/>
</dbReference>
<protein>
    <recommendedName>
        <fullName evidence="6">Molybdopterin molybdenumtransferase</fullName>
        <ecNumber evidence="6">2.10.1.1</ecNumber>
    </recommendedName>
</protein>
<evidence type="ECO:0000256" key="6">
    <source>
        <dbReference type="RuleBase" id="RU365090"/>
    </source>
</evidence>
<dbReference type="SUPFAM" id="SSF53218">
    <property type="entry name" value="Molybdenum cofactor biosynthesis proteins"/>
    <property type="match status" value="1"/>
</dbReference>
<dbReference type="PANTHER" id="PTHR10192:SF5">
    <property type="entry name" value="GEPHYRIN"/>
    <property type="match status" value="1"/>
</dbReference>
<dbReference type="RefSeq" id="WP_200523095.1">
    <property type="nucleotide sequence ID" value="NZ_JAEHNZ010000004.1"/>
</dbReference>
<keyword evidence="6" id="KW-0500">Molybdenum</keyword>
<keyword evidence="6" id="KW-0479">Metal-binding</keyword>
<dbReference type="InterPro" id="IPR036425">
    <property type="entry name" value="MoaB/Mog-like_dom_sf"/>
</dbReference>
<dbReference type="CDD" id="cd00887">
    <property type="entry name" value="MoeA"/>
    <property type="match status" value="1"/>
</dbReference>
<evidence type="ECO:0000313" key="9">
    <source>
        <dbReference type="Proteomes" id="UP000614058"/>
    </source>
</evidence>
<keyword evidence="6" id="KW-0460">Magnesium</keyword>
<evidence type="ECO:0000256" key="1">
    <source>
        <dbReference type="ARBA" id="ARBA00002901"/>
    </source>
</evidence>
<evidence type="ECO:0000259" key="7">
    <source>
        <dbReference type="SMART" id="SM00852"/>
    </source>
</evidence>
<comment type="function">
    <text evidence="1 6">Catalyzes the insertion of molybdate into adenylated molybdopterin with the concomitant release of AMP.</text>
</comment>
<comment type="cofactor">
    <cofactor evidence="6">
        <name>Mg(2+)</name>
        <dbReference type="ChEBI" id="CHEBI:18420"/>
    </cofactor>
</comment>
<dbReference type="InterPro" id="IPR005110">
    <property type="entry name" value="MoeA_linker/N"/>
</dbReference>
<feature type="domain" description="MoaB/Mog" evidence="7">
    <location>
        <begin position="179"/>
        <end position="316"/>
    </location>
</feature>
<keyword evidence="9" id="KW-1185">Reference proteome</keyword>
<dbReference type="Proteomes" id="UP000614058">
    <property type="component" value="Unassembled WGS sequence"/>
</dbReference>
<dbReference type="NCBIfam" id="NF045515">
    <property type="entry name" value="Glp_gephyrin"/>
    <property type="match status" value="1"/>
</dbReference>
<dbReference type="Gene3D" id="3.90.105.10">
    <property type="entry name" value="Molybdopterin biosynthesis moea protein, domain 2"/>
    <property type="match status" value="1"/>
</dbReference>
<comment type="pathway">
    <text evidence="2 6">Cofactor biosynthesis; molybdopterin biosynthesis.</text>
</comment>
<dbReference type="InterPro" id="IPR001453">
    <property type="entry name" value="MoaB/Mog_dom"/>
</dbReference>